<dbReference type="EMBL" id="OKRB01000134">
    <property type="protein sequence ID" value="SPE30020.1"/>
    <property type="molecule type" value="Genomic_DNA"/>
</dbReference>
<reference evidence="3" key="1">
    <citation type="submission" date="2018-02" db="EMBL/GenBank/DDBJ databases">
        <authorList>
            <person name="Hausmann B."/>
        </authorList>
    </citation>
    <scope>NUCLEOTIDE SEQUENCE [LARGE SCALE GENOMIC DNA]</scope>
    <source>
        <strain evidence="3">Peat soil MAG SbA5</strain>
    </source>
</reference>
<dbReference type="InterPro" id="IPR007160">
    <property type="entry name" value="DUF362"/>
</dbReference>
<dbReference type="AlphaFoldDB" id="A0A2N9M3N7"/>
<dbReference type="InterPro" id="IPR006311">
    <property type="entry name" value="TAT_signal"/>
</dbReference>
<accession>A0A2N9M3N7</accession>
<feature type="domain" description="DUF362" evidence="1">
    <location>
        <begin position="113"/>
        <end position="293"/>
    </location>
</feature>
<name>A0A2N9M3N7_9BACT</name>
<dbReference type="Pfam" id="PF04015">
    <property type="entry name" value="DUF362"/>
    <property type="match status" value="1"/>
</dbReference>
<dbReference type="Proteomes" id="UP000239735">
    <property type="component" value="Unassembled WGS sequence"/>
</dbReference>
<gene>
    <name evidence="2" type="ORF">SBA5_730004</name>
</gene>
<evidence type="ECO:0000313" key="2">
    <source>
        <dbReference type="EMBL" id="SPE30020.1"/>
    </source>
</evidence>
<evidence type="ECO:0000259" key="1">
    <source>
        <dbReference type="Pfam" id="PF04015"/>
    </source>
</evidence>
<dbReference type="NCBIfam" id="TIGR01409">
    <property type="entry name" value="TAT_signal_seq"/>
    <property type="match status" value="1"/>
</dbReference>
<dbReference type="OrthoDB" id="127514at2"/>
<dbReference type="InterPro" id="IPR019546">
    <property type="entry name" value="TAT_signal_bac_arc"/>
</dbReference>
<dbReference type="PROSITE" id="PS51318">
    <property type="entry name" value="TAT"/>
    <property type="match status" value="1"/>
</dbReference>
<organism evidence="2 3">
    <name type="scientific">Candidatus Sulfuritelmatomonas gaucii</name>
    <dbReference type="NCBI Taxonomy" id="2043161"/>
    <lineage>
        <taxon>Bacteria</taxon>
        <taxon>Pseudomonadati</taxon>
        <taxon>Acidobacteriota</taxon>
        <taxon>Terriglobia</taxon>
        <taxon>Terriglobales</taxon>
        <taxon>Acidobacteriaceae</taxon>
        <taxon>Candidatus Sulfuritelmatomonas</taxon>
    </lineage>
</organism>
<evidence type="ECO:0000313" key="3">
    <source>
        <dbReference type="Proteomes" id="UP000239735"/>
    </source>
</evidence>
<proteinExistence type="predicted"/>
<sequence>MKSRREFLKDAATGAIALGSAAATEKLGFAGMLGQQSAEHATTGRSRVVIARDASLEGTGAQPDEQRVLNLLDKAMAAYTGREKPVEAWKNIIPPNILAGGVIGLKVNGLGGRGISTHAALTMAVAERLQQAGVRAGNILVWDRDKWSLGNCGMSVNTDAGRVRCYGNDVGGYEDEQVQCGAVRVRLTKILTRECAMVINLPILKDHEMAGITFSMKNMYGAVDRPYALHGNNCNPGVADVNCMPVVREKVKFTIGDALSSVYDGGPGFRPERLWYPNALVVGEDRVALDTIAWGMIEQKRAEAGLLSLEAAGRRPDYIATAADGAHWLGTNDPRQIHLLNV</sequence>
<protein>
    <recommendedName>
        <fullName evidence="1">DUF362 domain-containing protein</fullName>
    </recommendedName>
</protein>